<accession>A0A1R2D4B6</accession>
<gene>
    <name evidence="2" type="ORF">SteCoe_277</name>
</gene>
<reference evidence="2 3" key="1">
    <citation type="submission" date="2016-11" db="EMBL/GenBank/DDBJ databases">
        <title>The macronuclear genome of Stentor coeruleus: a giant cell with tiny introns.</title>
        <authorList>
            <person name="Slabodnick M."/>
            <person name="Ruby J.G."/>
            <person name="Reiff S.B."/>
            <person name="Swart E.C."/>
            <person name="Gosai S."/>
            <person name="Prabakaran S."/>
            <person name="Witkowska E."/>
            <person name="Larue G.E."/>
            <person name="Fisher S."/>
            <person name="Freeman R.M."/>
            <person name="Gunawardena J."/>
            <person name="Chu W."/>
            <person name="Stover N.A."/>
            <person name="Gregory B.D."/>
            <person name="Nowacki M."/>
            <person name="Derisi J."/>
            <person name="Roy S.W."/>
            <person name="Marshall W.F."/>
            <person name="Sood P."/>
        </authorList>
    </citation>
    <scope>NUCLEOTIDE SEQUENCE [LARGE SCALE GENOMIC DNA]</scope>
    <source>
        <strain evidence="2">WM001</strain>
    </source>
</reference>
<evidence type="ECO:0000313" key="3">
    <source>
        <dbReference type="Proteomes" id="UP000187209"/>
    </source>
</evidence>
<evidence type="ECO:0000313" key="2">
    <source>
        <dbReference type="EMBL" id="OMJ96104.1"/>
    </source>
</evidence>
<protein>
    <submittedName>
        <fullName evidence="2">Uncharacterized protein</fullName>
    </submittedName>
</protein>
<feature type="compositionally biased region" description="Basic and acidic residues" evidence="1">
    <location>
        <begin position="22"/>
        <end position="35"/>
    </location>
</feature>
<keyword evidence="3" id="KW-1185">Reference proteome</keyword>
<comment type="caution">
    <text evidence="2">The sequence shown here is derived from an EMBL/GenBank/DDBJ whole genome shotgun (WGS) entry which is preliminary data.</text>
</comment>
<dbReference type="EMBL" id="MPUH01000003">
    <property type="protein sequence ID" value="OMJ96104.1"/>
    <property type="molecule type" value="Genomic_DNA"/>
</dbReference>
<dbReference type="AlphaFoldDB" id="A0A1R2D4B6"/>
<organism evidence="2 3">
    <name type="scientific">Stentor coeruleus</name>
    <dbReference type="NCBI Taxonomy" id="5963"/>
    <lineage>
        <taxon>Eukaryota</taxon>
        <taxon>Sar</taxon>
        <taxon>Alveolata</taxon>
        <taxon>Ciliophora</taxon>
        <taxon>Postciliodesmatophora</taxon>
        <taxon>Heterotrichea</taxon>
        <taxon>Heterotrichida</taxon>
        <taxon>Stentoridae</taxon>
        <taxon>Stentor</taxon>
    </lineage>
</organism>
<sequence length="152" mass="17583">MEMFSVENRYFKEDSFEYNKDRLKEQFNESEKETESDTEENASSNSKSCQNCSALKNISIDQQAKLRVLEELVDVVQHENAILKLRLRVKTKSDDTLLGSISGINDSASESDFLSHGDVVKIKELWKPRHKPLTELNMLEKFLLRAHVTLNF</sequence>
<feature type="region of interest" description="Disordered" evidence="1">
    <location>
        <begin position="22"/>
        <end position="49"/>
    </location>
</feature>
<proteinExistence type="predicted"/>
<name>A0A1R2D4B6_9CILI</name>
<evidence type="ECO:0000256" key="1">
    <source>
        <dbReference type="SAM" id="MobiDB-lite"/>
    </source>
</evidence>
<dbReference type="Proteomes" id="UP000187209">
    <property type="component" value="Unassembled WGS sequence"/>
</dbReference>